<reference evidence="2 3" key="1">
    <citation type="journal article" date="2012" name="PLoS Pathog.">
        <title>Diverse lifestyles and strategies of plant pathogenesis encoded in the genomes of eighteen Dothideomycetes fungi.</title>
        <authorList>
            <person name="Ohm R.A."/>
            <person name="Feau N."/>
            <person name="Henrissat B."/>
            <person name="Schoch C.L."/>
            <person name="Horwitz B.A."/>
            <person name="Barry K.W."/>
            <person name="Condon B.J."/>
            <person name="Copeland A.C."/>
            <person name="Dhillon B."/>
            <person name="Glaser F."/>
            <person name="Hesse C.N."/>
            <person name="Kosti I."/>
            <person name="LaButti K."/>
            <person name="Lindquist E.A."/>
            <person name="Lucas S."/>
            <person name="Salamov A.A."/>
            <person name="Bradshaw R.E."/>
            <person name="Ciuffetti L."/>
            <person name="Hamelin R.C."/>
            <person name="Kema G.H.J."/>
            <person name="Lawrence C."/>
            <person name="Scott J.A."/>
            <person name="Spatafora J.W."/>
            <person name="Turgeon B.G."/>
            <person name="de Wit P.J.G.M."/>
            <person name="Zhong S."/>
            <person name="Goodwin S.B."/>
            <person name="Grigoriev I.V."/>
        </authorList>
    </citation>
    <scope>NUCLEOTIDE SEQUENCE [LARGE SCALE GENOMIC DNA]</scope>
    <source>
        <strain evidence="2 3">UAMH 10762</strain>
    </source>
</reference>
<organism evidence="2 3">
    <name type="scientific">Baudoinia panamericana (strain UAMH 10762)</name>
    <name type="common">Angels' share fungus</name>
    <name type="synonym">Baudoinia compniacensis (strain UAMH 10762)</name>
    <dbReference type="NCBI Taxonomy" id="717646"/>
    <lineage>
        <taxon>Eukaryota</taxon>
        <taxon>Fungi</taxon>
        <taxon>Dikarya</taxon>
        <taxon>Ascomycota</taxon>
        <taxon>Pezizomycotina</taxon>
        <taxon>Dothideomycetes</taxon>
        <taxon>Dothideomycetidae</taxon>
        <taxon>Mycosphaerellales</taxon>
        <taxon>Teratosphaeriaceae</taxon>
        <taxon>Baudoinia</taxon>
    </lineage>
</organism>
<dbReference type="HOGENOM" id="CLU_102617_2_0_1"/>
<gene>
    <name evidence="2" type="ORF">BAUCODRAFT_145325</name>
</gene>
<keyword evidence="3" id="KW-1185">Reference proteome</keyword>
<dbReference type="AlphaFoldDB" id="M2N7E2"/>
<evidence type="ECO:0000313" key="2">
    <source>
        <dbReference type="EMBL" id="EMC99998.1"/>
    </source>
</evidence>
<accession>M2N7E2</accession>
<dbReference type="KEGG" id="bcom:BAUCODRAFT_145325"/>
<dbReference type="Pfam" id="PF04119">
    <property type="entry name" value="HSP9_HSP12"/>
    <property type="match status" value="1"/>
</dbReference>
<protein>
    <recommendedName>
        <fullName evidence="4">Chaperone/heat shock protein Hsp12</fullName>
    </recommendedName>
</protein>
<feature type="region of interest" description="Disordered" evidence="1">
    <location>
        <begin position="1"/>
        <end position="88"/>
    </location>
</feature>
<feature type="compositionally biased region" description="Basic and acidic residues" evidence="1">
    <location>
        <begin position="1"/>
        <end position="15"/>
    </location>
</feature>
<evidence type="ECO:0000313" key="3">
    <source>
        <dbReference type="Proteomes" id="UP000011761"/>
    </source>
</evidence>
<dbReference type="Proteomes" id="UP000011761">
    <property type="component" value="Unassembled WGS sequence"/>
</dbReference>
<sequence>MSEGARKDFTDKASEKMTPNDSKSTVDKISEGVSDTADKAQRDLMPDDQKSTTQSLGDKASREKDSHSSSNQGGSIIDSAKDMLGMNK</sequence>
<dbReference type="InterPro" id="IPR007250">
    <property type="entry name" value="HSP9_HSP12"/>
</dbReference>
<dbReference type="RefSeq" id="XP_007673432.1">
    <property type="nucleotide sequence ID" value="XM_007675242.1"/>
</dbReference>
<dbReference type="Gene3D" id="6.10.280.100">
    <property type="match status" value="1"/>
</dbReference>
<evidence type="ECO:0000256" key="1">
    <source>
        <dbReference type="SAM" id="MobiDB-lite"/>
    </source>
</evidence>
<dbReference type="OrthoDB" id="2348401at2759"/>
<dbReference type="GeneID" id="19108580"/>
<dbReference type="OMA" id="RSHDNHA"/>
<dbReference type="STRING" id="717646.M2N7E2"/>
<proteinExistence type="predicted"/>
<name>M2N7E2_BAUPA</name>
<dbReference type="EMBL" id="KB445551">
    <property type="protein sequence ID" value="EMC99998.1"/>
    <property type="molecule type" value="Genomic_DNA"/>
</dbReference>
<dbReference type="PIRSF" id="PIRSF002590">
    <property type="entry name" value="HSP9/HSP12_fun"/>
    <property type="match status" value="1"/>
</dbReference>
<dbReference type="eggNOG" id="ENOG502SDMM">
    <property type="taxonomic scope" value="Eukaryota"/>
</dbReference>
<feature type="compositionally biased region" description="Basic and acidic residues" evidence="1">
    <location>
        <begin position="24"/>
        <end position="50"/>
    </location>
</feature>
<evidence type="ECO:0008006" key="4">
    <source>
        <dbReference type="Google" id="ProtNLM"/>
    </source>
</evidence>